<sequence>MLDLKIGIKGNKSTKQNKSEAMEIDTTQITEVPRLEPMPCKPVFFDLALNHIKMPSMNSRIRELSEKEKPPTKQPQPQQQTSKKQGAAPQKPASKNAKKGPAAAKKTAEAPQEQQEEQAQGEQAGIGSKIKNLFWGFK</sequence>
<keyword evidence="2" id="KW-1185">Reference proteome</keyword>
<accession>A0A914Y569</accession>
<feature type="region of interest" description="Disordered" evidence="1">
    <location>
        <begin position="1"/>
        <end position="24"/>
    </location>
</feature>
<dbReference type="WBParaSite" id="PSU_v2.g14383.t1">
    <property type="protein sequence ID" value="PSU_v2.g14383.t1"/>
    <property type="gene ID" value="PSU_v2.g14383"/>
</dbReference>
<feature type="compositionally biased region" description="Low complexity" evidence="1">
    <location>
        <begin position="75"/>
        <end position="125"/>
    </location>
</feature>
<organism evidence="2 3">
    <name type="scientific">Panagrolaimus superbus</name>
    <dbReference type="NCBI Taxonomy" id="310955"/>
    <lineage>
        <taxon>Eukaryota</taxon>
        <taxon>Metazoa</taxon>
        <taxon>Ecdysozoa</taxon>
        <taxon>Nematoda</taxon>
        <taxon>Chromadorea</taxon>
        <taxon>Rhabditida</taxon>
        <taxon>Tylenchina</taxon>
        <taxon>Panagrolaimomorpha</taxon>
        <taxon>Panagrolaimoidea</taxon>
        <taxon>Panagrolaimidae</taxon>
        <taxon>Panagrolaimus</taxon>
    </lineage>
</organism>
<evidence type="ECO:0000313" key="3">
    <source>
        <dbReference type="WBParaSite" id="PSU_v2.g14383.t1"/>
    </source>
</evidence>
<evidence type="ECO:0000256" key="1">
    <source>
        <dbReference type="SAM" id="MobiDB-lite"/>
    </source>
</evidence>
<evidence type="ECO:0000313" key="2">
    <source>
        <dbReference type="Proteomes" id="UP000887577"/>
    </source>
</evidence>
<proteinExistence type="predicted"/>
<feature type="region of interest" description="Disordered" evidence="1">
    <location>
        <begin position="56"/>
        <end position="138"/>
    </location>
</feature>
<protein>
    <submittedName>
        <fullName evidence="3">Uncharacterized protein</fullName>
    </submittedName>
</protein>
<dbReference type="Proteomes" id="UP000887577">
    <property type="component" value="Unplaced"/>
</dbReference>
<feature type="compositionally biased region" description="Basic and acidic residues" evidence="1">
    <location>
        <begin position="60"/>
        <end position="71"/>
    </location>
</feature>
<name>A0A914Y569_9BILA</name>
<dbReference type="AlphaFoldDB" id="A0A914Y569"/>
<reference evidence="3" key="1">
    <citation type="submission" date="2022-11" db="UniProtKB">
        <authorList>
            <consortium name="WormBaseParasite"/>
        </authorList>
    </citation>
    <scope>IDENTIFICATION</scope>
</reference>